<name>A0A919QE04_9ACTN</name>
<evidence type="ECO:0000313" key="2">
    <source>
        <dbReference type="EMBL" id="GIH26211.1"/>
    </source>
</evidence>
<accession>A0A919QE04</accession>
<gene>
    <name evidence="2" type="ORF">Aph01nite_45210</name>
</gene>
<dbReference type="AlphaFoldDB" id="A0A919QE04"/>
<feature type="region of interest" description="Disordered" evidence="1">
    <location>
        <begin position="252"/>
        <end position="280"/>
    </location>
</feature>
<dbReference type="Proteomes" id="UP000640052">
    <property type="component" value="Unassembled WGS sequence"/>
</dbReference>
<reference evidence="2" key="1">
    <citation type="submission" date="2021-01" db="EMBL/GenBank/DDBJ databases">
        <title>Whole genome shotgun sequence of Acrocarpospora phusangensis NBRC 108782.</title>
        <authorList>
            <person name="Komaki H."/>
            <person name="Tamura T."/>
        </authorList>
    </citation>
    <scope>NUCLEOTIDE SEQUENCE</scope>
    <source>
        <strain evidence="2">NBRC 108782</strain>
    </source>
</reference>
<organism evidence="2 3">
    <name type="scientific">Acrocarpospora phusangensis</name>
    <dbReference type="NCBI Taxonomy" id="1070424"/>
    <lineage>
        <taxon>Bacteria</taxon>
        <taxon>Bacillati</taxon>
        <taxon>Actinomycetota</taxon>
        <taxon>Actinomycetes</taxon>
        <taxon>Streptosporangiales</taxon>
        <taxon>Streptosporangiaceae</taxon>
        <taxon>Acrocarpospora</taxon>
    </lineage>
</organism>
<feature type="region of interest" description="Disordered" evidence="1">
    <location>
        <begin position="335"/>
        <end position="356"/>
    </location>
</feature>
<evidence type="ECO:0000313" key="3">
    <source>
        <dbReference type="Proteomes" id="UP000640052"/>
    </source>
</evidence>
<proteinExistence type="predicted"/>
<protein>
    <submittedName>
        <fullName evidence="2">Uncharacterized protein</fullName>
    </submittedName>
</protein>
<feature type="region of interest" description="Disordered" evidence="1">
    <location>
        <begin position="295"/>
        <end position="323"/>
    </location>
</feature>
<keyword evidence="3" id="KW-1185">Reference proteome</keyword>
<dbReference type="EMBL" id="BOOA01000037">
    <property type="protein sequence ID" value="GIH26211.1"/>
    <property type="molecule type" value="Genomic_DNA"/>
</dbReference>
<comment type="caution">
    <text evidence="2">The sequence shown here is derived from an EMBL/GenBank/DDBJ whole genome shotgun (WGS) entry which is preliminary data.</text>
</comment>
<feature type="compositionally biased region" description="Basic and acidic residues" evidence="1">
    <location>
        <begin position="255"/>
        <end position="275"/>
    </location>
</feature>
<evidence type="ECO:0000256" key="1">
    <source>
        <dbReference type="SAM" id="MobiDB-lite"/>
    </source>
</evidence>
<sequence length="356" mass="35922">MAAARMVDHADGALVEFDDLLGDGQAETGASGVGGAAGVEAGETLEDAGAFADGDAGAFVVDGDLDAGSGSPASQADGAAGGAVPYGVVEEVGEDLGEQGGVGFEVQAGGDVAVDGDVVAGQAGFAGGLAAEGAEVERLGLDRAGAGVEPGQVEELGDQAAEALRLGESGAERLPVGRGDAVHDVLQDGLKTGDRRTEFVAHVGDQFAALPVDFGEVGGHGVEGTGELAHLVAGGGGDAQAVPALGDGLGGGGHLAERLGHAPGHELHHDHRKDDGDPDAQVARQVRAQTELVDHEGRHHGQYDHQPQLDLDPPEEVQRSHQRPRLRLMVGWTSPGRRKFGRITGGPARSRCRAPS</sequence>